<comment type="catalytic activity">
    <reaction evidence="1">
        <text>an N-(acyl)-sphingosylphosphoethanolamine = an N-(acyl)-sphingosyl-1,3-cyclic phosphate + ethanolamine</text>
        <dbReference type="Rhea" id="RHEA:60648"/>
        <dbReference type="ChEBI" id="CHEBI:57603"/>
        <dbReference type="ChEBI" id="CHEBI:143891"/>
        <dbReference type="ChEBI" id="CHEBI:143892"/>
    </reaction>
</comment>
<dbReference type="OrthoDB" id="1046782at2759"/>
<dbReference type="GO" id="GO:0006629">
    <property type="term" value="P:lipid metabolic process"/>
    <property type="evidence" value="ECO:0007669"/>
    <property type="project" value="InterPro"/>
</dbReference>
<evidence type="ECO:0008006" key="8">
    <source>
        <dbReference type="Google" id="ProtNLM"/>
    </source>
</evidence>
<evidence type="ECO:0000313" key="7">
    <source>
        <dbReference type="Proteomes" id="UP000288716"/>
    </source>
</evidence>
<dbReference type="PANTHER" id="PTHR13593:SF103">
    <property type="entry name" value="RE10370P"/>
    <property type="match status" value="1"/>
</dbReference>
<dbReference type="GO" id="GO:0008081">
    <property type="term" value="F:phosphoric diester hydrolase activity"/>
    <property type="evidence" value="ECO:0007669"/>
    <property type="project" value="InterPro"/>
</dbReference>
<dbReference type="AlphaFoldDB" id="A0A443RV62"/>
<dbReference type="Gene3D" id="3.20.20.190">
    <property type="entry name" value="Phosphatidylinositol (PI) phosphodiesterase"/>
    <property type="match status" value="1"/>
</dbReference>
<keyword evidence="3" id="KW-0460">Magnesium</keyword>
<dbReference type="InterPro" id="IPR017946">
    <property type="entry name" value="PLC-like_Pdiesterase_TIM-brl"/>
</dbReference>
<dbReference type="Proteomes" id="UP000288716">
    <property type="component" value="Unassembled WGS sequence"/>
</dbReference>
<dbReference type="VEuPathDB" id="VectorBase:LDEU013111"/>
<keyword evidence="7" id="KW-1185">Reference proteome</keyword>
<dbReference type="GO" id="GO:0016829">
    <property type="term" value="F:lyase activity"/>
    <property type="evidence" value="ECO:0007669"/>
    <property type="project" value="UniProtKB-KW"/>
</dbReference>
<protein>
    <recommendedName>
        <fullName evidence="8">PI-PLC X domain-containing protein 3-like protein</fullName>
    </recommendedName>
</protein>
<reference evidence="6 7" key="1">
    <citation type="journal article" date="2018" name="Gigascience">
        <title>Genomes of trombidid mites reveal novel predicted allergens and laterally-transferred genes associated with secondary metabolism.</title>
        <authorList>
            <person name="Dong X."/>
            <person name="Chaisiri K."/>
            <person name="Xia D."/>
            <person name="Armstrong S.D."/>
            <person name="Fang Y."/>
            <person name="Donnelly M.J."/>
            <person name="Kadowaki T."/>
            <person name="McGarry J.W."/>
            <person name="Darby A.C."/>
            <person name="Makepeace B.L."/>
        </authorList>
    </citation>
    <scope>NUCLEOTIDE SEQUENCE [LARGE SCALE GENOMIC DNA]</scope>
    <source>
        <strain evidence="6">UoL-UT</strain>
    </source>
</reference>
<evidence type="ECO:0000256" key="3">
    <source>
        <dbReference type="ARBA" id="ARBA00022842"/>
    </source>
</evidence>
<dbReference type="PROSITE" id="PS50007">
    <property type="entry name" value="PIPLC_X_DOMAIN"/>
    <property type="match status" value="1"/>
</dbReference>
<name>A0A443RV62_9ACAR</name>
<dbReference type="SUPFAM" id="SSF51695">
    <property type="entry name" value="PLC-like phosphodiesterases"/>
    <property type="match status" value="1"/>
</dbReference>
<gene>
    <name evidence="6" type="ORF">B4U80_01214</name>
</gene>
<organism evidence="6 7">
    <name type="scientific">Leptotrombidium deliense</name>
    <dbReference type="NCBI Taxonomy" id="299467"/>
    <lineage>
        <taxon>Eukaryota</taxon>
        <taxon>Metazoa</taxon>
        <taxon>Ecdysozoa</taxon>
        <taxon>Arthropoda</taxon>
        <taxon>Chelicerata</taxon>
        <taxon>Arachnida</taxon>
        <taxon>Acari</taxon>
        <taxon>Acariformes</taxon>
        <taxon>Trombidiformes</taxon>
        <taxon>Prostigmata</taxon>
        <taxon>Anystina</taxon>
        <taxon>Parasitengona</taxon>
        <taxon>Trombiculoidea</taxon>
        <taxon>Trombiculidae</taxon>
        <taxon>Leptotrombidium</taxon>
    </lineage>
</organism>
<dbReference type="InterPro" id="IPR051057">
    <property type="entry name" value="PI-PLC_domain"/>
</dbReference>
<comment type="caution">
    <text evidence="6">The sequence shown here is derived from an EMBL/GenBank/DDBJ whole genome shotgun (WGS) entry which is preliminary data.</text>
</comment>
<keyword evidence="5" id="KW-0456">Lyase</keyword>
<evidence type="ECO:0000256" key="2">
    <source>
        <dbReference type="ARBA" id="ARBA00022723"/>
    </source>
</evidence>
<evidence type="ECO:0000256" key="4">
    <source>
        <dbReference type="ARBA" id="ARBA00023157"/>
    </source>
</evidence>
<evidence type="ECO:0000256" key="5">
    <source>
        <dbReference type="ARBA" id="ARBA00023239"/>
    </source>
</evidence>
<dbReference type="GO" id="GO:0046872">
    <property type="term" value="F:metal ion binding"/>
    <property type="evidence" value="ECO:0007669"/>
    <property type="project" value="UniProtKB-KW"/>
</dbReference>
<evidence type="ECO:0000256" key="1">
    <source>
        <dbReference type="ARBA" id="ARBA00000110"/>
    </source>
</evidence>
<sequence>MEENFDHIRGKKLSELMVPGTHDAASYYEGYKDTGLIQSKIDNYAICQDERVFNQLMYGIRYVDLRVMYGPEKQNGEMHDFWIAHDIFRMNNTLVTVLADIQKFMEATKKEVVFVDFHRFPKGFDDKKEEKHEKILQLIEKYLKPYLSESSYYNVNFGELVSSGKRVVLGYAENNINRPSYLYPAVRQLWGDTDSKDKLYEYFAPRVCNRQSSYIAEAAMAELTPQKAGVVFNKYGGLRQLAEDVNFDVTKWFREEWKCAN</sequence>
<proteinExistence type="predicted"/>
<keyword evidence="2" id="KW-0479">Metal-binding</keyword>
<accession>A0A443RV62</accession>
<dbReference type="PANTHER" id="PTHR13593">
    <property type="match status" value="1"/>
</dbReference>
<dbReference type="EMBL" id="NCKV01032332">
    <property type="protein sequence ID" value="RWS18929.1"/>
    <property type="molecule type" value="Genomic_DNA"/>
</dbReference>
<keyword evidence="4" id="KW-1015">Disulfide bond</keyword>
<evidence type="ECO:0000313" key="6">
    <source>
        <dbReference type="EMBL" id="RWS18929.1"/>
    </source>
</evidence>
<feature type="non-terminal residue" evidence="6">
    <location>
        <position position="261"/>
    </location>
</feature>